<keyword evidence="1" id="KW-0732">Signal</keyword>
<feature type="signal peptide" evidence="1">
    <location>
        <begin position="1"/>
        <end position="23"/>
    </location>
</feature>
<dbReference type="RefSeq" id="WP_099036525.1">
    <property type="nucleotide sequence ID" value="NZ_BMGJ01000022.1"/>
</dbReference>
<sequence>MKKVIYLAILALVLGSLPLVVKAKPEDVQVSPFTIGEKVTFHSAILNENRMLNVYLPASYAENADKEYPVIYLLDGSADEDFVHLAGLVQFGSMSWIKLLPETIVVGIANVDRKRDFTYPSDNQQDIEEFPSHGGSASFIKAIREEIQPLVEEKYRTSAEKTIIGQSLGGLLATEILLGSPALFDHYIIISPSLWWDDESLLSLEPTPLNPAKSVYVGVGKEGPTMERVAKALFEKIEGAKPEGTSVYFSFFEQLDHGDTLHLAAYDAFDKVFKAKTK</sequence>
<comment type="caution">
    <text evidence="2">The sequence shown here is derived from an EMBL/GenBank/DDBJ whole genome shotgun (WGS) entry which is preliminary data.</text>
</comment>
<dbReference type="InterPro" id="IPR000801">
    <property type="entry name" value="Esterase-like"/>
</dbReference>
<evidence type="ECO:0000313" key="3">
    <source>
        <dbReference type="Proteomes" id="UP000614272"/>
    </source>
</evidence>
<accession>A0ABQ1RTW0</accession>
<dbReference type="EMBL" id="BMGJ01000022">
    <property type="protein sequence ID" value="GGD78647.1"/>
    <property type="molecule type" value="Genomic_DNA"/>
</dbReference>
<evidence type="ECO:0000313" key="2">
    <source>
        <dbReference type="EMBL" id="GGD78647.1"/>
    </source>
</evidence>
<protein>
    <submittedName>
        <fullName evidence="2">Esterase</fullName>
    </submittedName>
</protein>
<keyword evidence="3" id="KW-1185">Reference proteome</keyword>
<dbReference type="PANTHER" id="PTHR48098:SF6">
    <property type="entry name" value="FERRI-BACILLIBACTIN ESTERASE BESA"/>
    <property type="match status" value="1"/>
</dbReference>
<proteinExistence type="predicted"/>
<dbReference type="InterPro" id="IPR050583">
    <property type="entry name" value="Mycobacterial_A85_antigen"/>
</dbReference>
<organism evidence="2 3">
    <name type="scientific">Lacimicrobium alkaliphilum</name>
    <dbReference type="NCBI Taxonomy" id="1526571"/>
    <lineage>
        <taxon>Bacteria</taxon>
        <taxon>Pseudomonadati</taxon>
        <taxon>Pseudomonadota</taxon>
        <taxon>Gammaproteobacteria</taxon>
        <taxon>Alteromonadales</taxon>
        <taxon>Alteromonadaceae</taxon>
        <taxon>Lacimicrobium</taxon>
    </lineage>
</organism>
<name>A0ABQ1RTW0_9ALTE</name>
<dbReference type="InterPro" id="IPR029058">
    <property type="entry name" value="AB_hydrolase_fold"/>
</dbReference>
<dbReference type="Gene3D" id="3.40.50.1820">
    <property type="entry name" value="alpha/beta hydrolase"/>
    <property type="match status" value="1"/>
</dbReference>
<dbReference type="Proteomes" id="UP000614272">
    <property type="component" value="Unassembled WGS sequence"/>
</dbReference>
<reference evidence="3" key="1">
    <citation type="journal article" date="2019" name="Int. J. Syst. Evol. Microbiol.">
        <title>The Global Catalogue of Microorganisms (GCM) 10K type strain sequencing project: providing services to taxonomists for standard genome sequencing and annotation.</title>
        <authorList>
            <consortium name="The Broad Institute Genomics Platform"/>
            <consortium name="The Broad Institute Genome Sequencing Center for Infectious Disease"/>
            <person name="Wu L."/>
            <person name="Ma J."/>
        </authorList>
    </citation>
    <scope>NUCLEOTIDE SEQUENCE [LARGE SCALE GENOMIC DNA]</scope>
    <source>
        <strain evidence="3">CGMCC 1.12923</strain>
    </source>
</reference>
<gene>
    <name evidence="2" type="ORF">GCM10011357_37030</name>
</gene>
<dbReference type="PANTHER" id="PTHR48098">
    <property type="entry name" value="ENTEROCHELIN ESTERASE-RELATED"/>
    <property type="match status" value="1"/>
</dbReference>
<dbReference type="SUPFAM" id="SSF53474">
    <property type="entry name" value="alpha/beta-Hydrolases"/>
    <property type="match status" value="1"/>
</dbReference>
<feature type="chain" id="PRO_5045511844" evidence="1">
    <location>
        <begin position="24"/>
        <end position="278"/>
    </location>
</feature>
<evidence type="ECO:0000256" key="1">
    <source>
        <dbReference type="SAM" id="SignalP"/>
    </source>
</evidence>
<dbReference type="Pfam" id="PF00756">
    <property type="entry name" value="Esterase"/>
    <property type="match status" value="1"/>
</dbReference>